<evidence type="ECO:0000259" key="3">
    <source>
        <dbReference type="Pfam" id="PF02525"/>
    </source>
</evidence>
<evidence type="ECO:0000313" key="5">
    <source>
        <dbReference type="Proteomes" id="UP000051977"/>
    </source>
</evidence>
<organism evidence="4 5">
    <name type="scientific">Lentilactobacillus rapi DSM 19907 = JCM 15042</name>
    <dbReference type="NCBI Taxonomy" id="1423795"/>
    <lineage>
        <taxon>Bacteria</taxon>
        <taxon>Bacillati</taxon>
        <taxon>Bacillota</taxon>
        <taxon>Bacilli</taxon>
        <taxon>Lactobacillales</taxon>
        <taxon>Lactobacillaceae</taxon>
        <taxon>Lentilactobacillus</taxon>
    </lineage>
</organism>
<dbReference type="InterPro" id="IPR051545">
    <property type="entry name" value="NAD(P)H_dehydrogenase_qn"/>
</dbReference>
<protein>
    <submittedName>
        <fullName evidence="4">Flavodoxin-like protein</fullName>
    </submittedName>
</protein>
<sequence length="201" mass="23093">MELIDMKNIVVIYCHPYDQSFTHAVLTQVMNNLTEQNNHPQLIDLYNEHFNPTYDKEELRLFHEGKTHDPLVTKYLKMLRQADGIIFITPIWWNSIPGMLKGFIDKVMKEGKGLSHTVTKTGVKGELTNLSHAYVFTTSTSPTFYLKLFCGNAIKKVFINHTLKQLGISSGKWINLGGITNSSADKRQRHLKACREMTFNF</sequence>
<dbReference type="PANTHER" id="PTHR10204:SF34">
    <property type="entry name" value="NAD(P)H DEHYDROGENASE [QUINONE] 1 ISOFORM 1"/>
    <property type="match status" value="1"/>
</dbReference>
<dbReference type="Proteomes" id="UP000051977">
    <property type="component" value="Unassembled WGS sequence"/>
</dbReference>
<evidence type="ECO:0000313" key="4">
    <source>
        <dbReference type="EMBL" id="KRL16204.1"/>
    </source>
</evidence>
<dbReference type="PANTHER" id="PTHR10204">
    <property type="entry name" value="NAD P H OXIDOREDUCTASE-RELATED"/>
    <property type="match status" value="1"/>
</dbReference>
<gene>
    <name evidence="4" type="ORF">FD12_GL000682</name>
</gene>
<keyword evidence="2" id="KW-0560">Oxidoreductase</keyword>
<comment type="caution">
    <text evidence="4">The sequence shown here is derived from an EMBL/GenBank/DDBJ whole genome shotgun (WGS) entry which is preliminary data.</text>
</comment>
<comment type="similarity">
    <text evidence="1">Belongs to the NAD(P)H dehydrogenase (quinone) family.</text>
</comment>
<dbReference type="EMBL" id="AZEI01000076">
    <property type="protein sequence ID" value="KRL16204.1"/>
    <property type="molecule type" value="Genomic_DNA"/>
</dbReference>
<dbReference type="InterPro" id="IPR029039">
    <property type="entry name" value="Flavoprotein-like_sf"/>
</dbReference>
<dbReference type="Gene3D" id="3.40.50.360">
    <property type="match status" value="1"/>
</dbReference>
<dbReference type="Pfam" id="PF02525">
    <property type="entry name" value="Flavodoxin_2"/>
    <property type="match status" value="1"/>
</dbReference>
<feature type="domain" description="Flavodoxin-like fold" evidence="3">
    <location>
        <begin position="7"/>
        <end position="195"/>
    </location>
</feature>
<name>A0ABR5PDP2_9LACO</name>
<evidence type="ECO:0000256" key="1">
    <source>
        <dbReference type="ARBA" id="ARBA00006252"/>
    </source>
</evidence>
<accession>A0ABR5PDP2</accession>
<dbReference type="InterPro" id="IPR003680">
    <property type="entry name" value="Flavodoxin_fold"/>
</dbReference>
<keyword evidence="5" id="KW-1185">Reference proteome</keyword>
<proteinExistence type="inferred from homology"/>
<dbReference type="SUPFAM" id="SSF52218">
    <property type="entry name" value="Flavoproteins"/>
    <property type="match status" value="1"/>
</dbReference>
<reference evidence="4 5" key="1">
    <citation type="journal article" date="2015" name="Genome Announc.">
        <title>Expanding the biotechnology potential of lactobacilli through comparative genomics of 213 strains and associated genera.</title>
        <authorList>
            <person name="Sun Z."/>
            <person name="Harris H.M."/>
            <person name="McCann A."/>
            <person name="Guo C."/>
            <person name="Argimon S."/>
            <person name="Zhang W."/>
            <person name="Yang X."/>
            <person name="Jeffery I.B."/>
            <person name="Cooney J.C."/>
            <person name="Kagawa T.F."/>
            <person name="Liu W."/>
            <person name="Song Y."/>
            <person name="Salvetti E."/>
            <person name="Wrobel A."/>
            <person name="Rasinkangas P."/>
            <person name="Parkhill J."/>
            <person name="Rea M.C."/>
            <person name="O'Sullivan O."/>
            <person name="Ritari J."/>
            <person name="Douillard F.P."/>
            <person name="Paul Ross R."/>
            <person name="Yang R."/>
            <person name="Briner A.E."/>
            <person name="Felis G.E."/>
            <person name="de Vos W.M."/>
            <person name="Barrangou R."/>
            <person name="Klaenhammer T.R."/>
            <person name="Caufield P.W."/>
            <person name="Cui Y."/>
            <person name="Zhang H."/>
            <person name="O'Toole P.W."/>
        </authorList>
    </citation>
    <scope>NUCLEOTIDE SEQUENCE [LARGE SCALE GENOMIC DNA]</scope>
    <source>
        <strain evidence="4 5">DSM 19907</strain>
    </source>
</reference>
<evidence type="ECO:0000256" key="2">
    <source>
        <dbReference type="ARBA" id="ARBA00023002"/>
    </source>
</evidence>